<dbReference type="PROSITE" id="PS50977">
    <property type="entry name" value="HTH_TETR_2"/>
    <property type="match status" value="1"/>
</dbReference>
<evidence type="ECO:0000256" key="2">
    <source>
        <dbReference type="PROSITE-ProRule" id="PRU00335"/>
    </source>
</evidence>
<feature type="DNA-binding region" description="H-T-H motif" evidence="2">
    <location>
        <begin position="33"/>
        <end position="52"/>
    </location>
</feature>
<dbReference type="SUPFAM" id="SSF48498">
    <property type="entry name" value="Tetracyclin repressor-like, C-terminal domain"/>
    <property type="match status" value="1"/>
</dbReference>
<organism evidence="4 5">
    <name type="scientific">Paenibacillus lignilyticus</name>
    <dbReference type="NCBI Taxonomy" id="1172615"/>
    <lineage>
        <taxon>Bacteria</taxon>
        <taxon>Bacillati</taxon>
        <taxon>Bacillota</taxon>
        <taxon>Bacilli</taxon>
        <taxon>Bacillales</taxon>
        <taxon>Paenibacillaceae</taxon>
        <taxon>Paenibacillus</taxon>
    </lineage>
</organism>
<keyword evidence="1 2" id="KW-0238">DNA-binding</keyword>
<evidence type="ECO:0000313" key="4">
    <source>
        <dbReference type="EMBL" id="MBP3962255.1"/>
    </source>
</evidence>
<dbReference type="InterPro" id="IPR050109">
    <property type="entry name" value="HTH-type_TetR-like_transc_reg"/>
</dbReference>
<evidence type="ECO:0000259" key="3">
    <source>
        <dbReference type="PROSITE" id="PS50977"/>
    </source>
</evidence>
<name>A0ABS5C9Z4_9BACL</name>
<dbReference type="SUPFAM" id="SSF46689">
    <property type="entry name" value="Homeodomain-like"/>
    <property type="match status" value="1"/>
</dbReference>
<evidence type="ECO:0000256" key="1">
    <source>
        <dbReference type="ARBA" id="ARBA00023125"/>
    </source>
</evidence>
<dbReference type="InterPro" id="IPR036271">
    <property type="entry name" value="Tet_transcr_reg_TetR-rel_C_sf"/>
</dbReference>
<evidence type="ECO:0000313" key="5">
    <source>
        <dbReference type="Proteomes" id="UP000673394"/>
    </source>
</evidence>
<reference evidence="4 5" key="1">
    <citation type="submission" date="2021-04" db="EMBL/GenBank/DDBJ databases">
        <title>Paenibacillus sp. DLE-14 whole genome sequence.</title>
        <authorList>
            <person name="Ham Y.J."/>
        </authorList>
    </citation>
    <scope>NUCLEOTIDE SEQUENCE [LARGE SCALE GENOMIC DNA]</scope>
    <source>
        <strain evidence="4 5">DLE-14</strain>
    </source>
</reference>
<dbReference type="Gene3D" id="1.10.357.10">
    <property type="entry name" value="Tetracycline Repressor, domain 2"/>
    <property type="match status" value="1"/>
</dbReference>
<dbReference type="InterPro" id="IPR009057">
    <property type="entry name" value="Homeodomain-like_sf"/>
</dbReference>
<protein>
    <submittedName>
        <fullName evidence="4">TetR/AcrR family transcriptional regulator</fullName>
    </submittedName>
</protein>
<dbReference type="PANTHER" id="PTHR30055:SF226">
    <property type="entry name" value="HTH-TYPE TRANSCRIPTIONAL REGULATOR PKSA"/>
    <property type="match status" value="1"/>
</dbReference>
<dbReference type="EMBL" id="JAGKSP010000002">
    <property type="protein sequence ID" value="MBP3962255.1"/>
    <property type="molecule type" value="Genomic_DNA"/>
</dbReference>
<sequence>MAANKSNQLQETRAMIIRTAKELFMELGYRAVSTRQIADACGLTQPALYHHFKDKQALYVDVMRSVCEGTRSALDRIMQRETDVRHRLCQVTAYMLANHPEDLSRMFHDIRHELAPESQRIIYELWRSAYLTPLLTIFEAGQRDGQLRSSAQFGMDAEKSARLLMGLINQTLASASTFSAPGAADKKKNWDEQAQTLVNVLLFGLSATPPPTV</sequence>
<dbReference type="PRINTS" id="PR00455">
    <property type="entry name" value="HTHTETR"/>
</dbReference>
<comment type="caution">
    <text evidence="4">The sequence shown here is derived from an EMBL/GenBank/DDBJ whole genome shotgun (WGS) entry which is preliminary data.</text>
</comment>
<keyword evidence="5" id="KW-1185">Reference proteome</keyword>
<proteinExistence type="predicted"/>
<dbReference type="Proteomes" id="UP000673394">
    <property type="component" value="Unassembled WGS sequence"/>
</dbReference>
<dbReference type="Pfam" id="PF00440">
    <property type="entry name" value="TetR_N"/>
    <property type="match status" value="1"/>
</dbReference>
<dbReference type="Gene3D" id="1.10.10.60">
    <property type="entry name" value="Homeodomain-like"/>
    <property type="match status" value="1"/>
</dbReference>
<dbReference type="InterPro" id="IPR001647">
    <property type="entry name" value="HTH_TetR"/>
</dbReference>
<dbReference type="InterPro" id="IPR023772">
    <property type="entry name" value="DNA-bd_HTH_TetR-type_CS"/>
</dbReference>
<accession>A0ABS5C9Z4</accession>
<gene>
    <name evidence="4" type="ORF">I8J30_05980</name>
</gene>
<dbReference type="RefSeq" id="WP_210656352.1">
    <property type="nucleotide sequence ID" value="NZ_JAGKSP010000002.1"/>
</dbReference>
<dbReference type="PROSITE" id="PS01081">
    <property type="entry name" value="HTH_TETR_1"/>
    <property type="match status" value="1"/>
</dbReference>
<feature type="domain" description="HTH tetR-type" evidence="3">
    <location>
        <begin position="10"/>
        <end position="70"/>
    </location>
</feature>
<dbReference type="PANTHER" id="PTHR30055">
    <property type="entry name" value="HTH-TYPE TRANSCRIPTIONAL REGULATOR RUTR"/>
    <property type="match status" value="1"/>
</dbReference>